<feature type="transmembrane region" description="Helical" evidence="1">
    <location>
        <begin position="143"/>
        <end position="163"/>
    </location>
</feature>
<proteinExistence type="predicted"/>
<feature type="transmembrane region" description="Helical" evidence="1">
    <location>
        <begin position="65"/>
        <end position="82"/>
    </location>
</feature>
<evidence type="ECO:0000313" key="2">
    <source>
        <dbReference type="EMBL" id="ATZ20561.1"/>
    </source>
</evidence>
<keyword evidence="3" id="KW-1185">Reference proteome</keyword>
<gene>
    <name evidence="2" type="ORF">MCOLE_v1c00460</name>
</gene>
<dbReference type="KEGG" id="mcol:MCOLE_v1c00460"/>
<feature type="transmembrane region" description="Helical" evidence="1">
    <location>
        <begin position="88"/>
        <end position="108"/>
    </location>
</feature>
<feature type="transmembrane region" description="Helical" evidence="1">
    <location>
        <begin position="39"/>
        <end position="58"/>
    </location>
</feature>
<reference evidence="2 3" key="1">
    <citation type="submission" date="2017-11" db="EMBL/GenBank/DDBJ databases">
        <title>Genome sequence of Mesoplasma coleopterae BARC 779 (ATCC 49583).</title>
        <authorList>
            <person name="Lo W.-S."/>
            <person name="Kuo C.-H."/>
        </authorList>
    </citation>
    <scope>NUCLEOTIDE SEQUENCE [LARGE SCALE GENOMIC DNA]</scope>
    <source>
        <strain evidence="2 3">BARC 779</strain>
    </source>
</reference>
<dbReference type="EMBL" id="CP024968">
    <property type="protein sequence ID" value="ATZ20561.1"/>
    <property type="molecule type" value="Genomic_DNA"/>
</dbReference>
<dbReference type="AlphaFoldDB" id="A0A2K8P1C9"/>
<evidence type="ECO:0000313" key="3">
    <source>
        <dbReference type="Proteomes" id="UP000232221"/>
    </source>
</evidence>
<name>A0A2K8P1C9_9MOLU</name>
<dbReference type="Pfam" id="PF09515">
    <property type="entry name" value="Thia_YuaJ"/>
    <property type="match status" value="1"/>
</dbReference>
<feature type="transmembrane region" description="Helical" evidence="1">
    <location>
        <begin position="200"/>
        <end position="218"/>
    </location>
</feature>
<organism evidence="2 3">
    <name type="scientific">Mesoplasma coleopterae</name>
    <dbReference type="NCBI Taxonomy" id="324078"/>
    <lineage>
        <taxon>Bacteria</taxon>
        <taxon>Bacillati</taxon>
        <taxon>Mycoplasmatota</taxon>
        <taxon>Mollicutes</taxon>
        <taxon>Entomoplasmatales</taxon>
        <taxon>Entomoplasmataceae</taxon>
        <taxon>Mesoplasma</taxon>
    </lineage>
</organism>
<evidence type="ECO:0008006" key="4">
    <source>
        <dbReference type="Google" id="ProtNLM"/>
    </source>
</evidence>
<evidence type="ECO:0000256" key="1">
    <source>
        <dbReference type="SAM" id="Phobius"/>
    </source>
</evidence>
<keyword evidence="1" id="KW-1133">Transmembrane helix</keyword>
<dbReference type="Gene3D" id="1.10.1760.20">
    <property type="match status" value="1"/>
</dbReference>
<keyword evidence="1" id="KW-0812">Transmembrane</keyword>
<feature type="transmembrane region" description="Helical" evidence="1">
    <location>
        <begin position="12"/>
        <end position="33"/>
    </location>
</feature>
<dbReference type="GO" id="GO:0015234">
    <property type="term" value="F:thiamine transmembrane transporter activity"/>
    <property type="evidence" value="ECO:0007669"/>
    <property type="project" value="InterPro"/>
</dbReference>
<dbReference type="Proteomes" id="UP000232221">
    <property type="component" value="Chromosome"/>
</dbReference>
<dbReference type="InterPro" id="IPR012651">
    <property type="entry name" value="Thia_Transptr_ThiT"/>
</dbReference>
<dbReference type="OrthoDB" id="391921at2"/>
<dbReference type="RefSeq" id="WP_100670435.1">
    <property type="nucleotide sequence ID" value="NZ_CP022510.1"/>
</dbReference>
<sequence>MKRYFYLKVKKINTKDIVVMGLMLSLYLILNLMTAYSFSQFYLSLNIKLIPIFVLATYTDWLRTLIVAILGGIIGFFLPTNADAGIPLAYVFDYWIPLLLVAICSIFLPRNFRNKKEKVSKNKKLLMSKREKNKLWFEEKKDWFKWMGIWIIVISIYAFLGFWSKTFAGVLFYSAGAVEKNQNVWIFSMSVNSVNSVFDWAIYLATIPVVCYTIYPVAKNIY</sequence>
<protein>
    <recommendedName>
        <fullName evidence="4">ECF transporter S component</fullName>
    </recommendedName>
</protein>
<keyword evidence="1" id="KW-0472">Membrane</keyword>
<accession>A0A2K8P1C9</accession>
<dbReference type="GO" id="GO:0005886">
    <property type="term" value="C:plasma membrane"/>
    <property type="evidence" value="ECO:0007669"/>
    <property type="project" value="InterPro"/>
</dbReference>